<proteinExistence type="predicted"/>
<evidence type="ECO:0000313" key="7">
    <source>
        <dbReference type="EMBL" id="TWO32097.1"/>
    </source>
</evidence>
<dbReference type="GO" id="GO:0020037">
    <property type="term" value="F:heme binding"/>
    <property type="evidence" value="ECO:0007669"/>
    <property type="project" value="InterPro"/>
</dbReference>
<dbReference type="PANTHER" id="PTHR35008">
    <property type="entry name" value="BLL4482 PROTEIN-RELATED"/>
    <property type="match status" value="1"/>
</dbReference>
<keyword evidence="2 4" id="KW-0479">Metal-binding</keyword>
<dbReference type="OrthoDB" id="9809720at2"/>
<keyword evidence="1 4" id="KW-0349">Heme</keyword>
<feature type="domain" description="Cytochrome c" evidence="6">
    <location>
        <begin position="48"/>
        <end position="150"/>
    </location>
</feature>
<evidence type="ECO:0000256" key="4">
    <source>
        <dbReference type="PROSITE-ProRule" id="PRU00433"/>
    </source>
</evidence>
<dbReference type="PROSITE" id="PS51007">
    <property type="entry name" value="CYTC"/>
    <property type="match status" value="2"/>
</dbReference>
<gene>
    <name evidence="7" type="ORF">E1J38_009715</name>
</gene>
<evidence type="ECO:0000256" key="5">
    <source>
        <dbReference type="SAM" id="Phobius"/>
    </source>
</evidence>
<name>A0A562YCB8_9FLAO</name>
<dbReference type="InterPro" id="IPR051459">
    <property type="entry name" value="Cytochrome_c-type_DH"/>
</dbReference>
<dbReference type="EMBL" id="SMZJ02000005">
    <property type="protein sequence ID" value="TWO32097.1"/>
    <property type="molecule type" value="Genomic_DNA"/>
</dbReference>
<dbReference type="GO" id="GO:0009055">
    <property type="term" value="F:electron transfer activity"/>
    <property type="evidence" value="ECO:0007669"/>
    <property type="project" value="InterPro"/>
</dbReference>
<keyword evidence="5" id="KW-0472">Membrane</keyword>
<evidence type="ECO:0000256" key="1">
    <source>
        <dbReference type="ARBA" id="ARBA00022617"/>
    </source>
</evidence>
<keyword evidence="3 4" id="KW-0408">Iron</keyword>
<comment type="caution">
    <text evidence="7">The sequence shown here is derived from an EMBL/GenBank/DDBJ whole genome shotgun (WGS) entry which is preliminary data.</text>
</comment>
<dbReference type="InterPro" id="IPR036909">
    <property type="entry name" value="Cyt_c-like_dom_sf"/>
</dbReference>
<dbReference type="PANTHER" id="PTHR35008:SF4">
    <property type="entry name" value="BLL4482 PROTEIN"/>
    <property type="match status" value="1"/>
</dbReference>
<feature type="transmembrane region" description="Helical" evidence="5">
    <location>
        <begin position="7"/>
        <end position="28"/>
    </location>
</feature>
<keyword evidence="5" id="KW-0812">Transmembrane</keyword>
<evidence type="ECO:0000313" key="8">
    <source>
        <dbReference type="Proteomes" id="UP000295814"/>
    </source>
</evidence>
<dbReference type="InterPro" id="IPR009056">
    <property type="entry name" value="Cyt_c-like_dom"/>
</dbReference>
<keyword evidence="5" id="KW-1133">Transmembrane helix</keyword>
<sequence>MKKILKILGIGIAAILGLIAIFLLYIGLTDIPSYKVEQIDFHAKSTPQALERGKKLTMMLCANCHMNSETRKLTGKRMLDAPPEFGKIYSQNITQDKEYGIGNWTDGEIVYLLRTGIKKNGQYSPPYMAKLPKMADEDINAIIAFLRSDDPMVVSSAIPDTPTKPSFLTKLLCRVAFKPFSMPNKTIEMPDPNNDIELGKYLAHNLDCFSCHSADFKTNNYMDPSLSEGYFGGGNKPLNEEGRVMLTQNLTPDKETGIGTWTKEDFINTVKYGIKKGENAMRYPMAPYTQLTDKEAGAIFEYLQTIPAISNKVERSFYN</sequence>
<organism evidence="7 8">
    <name type="scientific">Seonamhaeicola sediminis</name>
    <dbReference type="NCBI Taxonomy" id="2528206"/>
    <lineage>
        <taxon>Bacteria</taxon>
        <taxon>Pseudomonadati</taxon>
        <taxon>Bacteroidota</taxon>
        <taxon>Flavobacteriia</taxon>
        <taxon>Flavobacteriales</taxon>
        <taxon>Flavobacteriaceae</taxon>
    </lineage>
</organism>
<feature type="domain" description="Cytochrome c" evidence="6">
    <location>
        <begin position="194"/>
        <end position="307"/>
    </location>
</feature>
<protein>
    <submittedName>
        <fullName evidence="7">Cytochrome c</fullName>
    </submittedName>
</protein>
<reference evidence="7 8" key="1">
    <citation type="submission" date="2019-07" db="EMBL/GenBank/DDBJ databases">
        <title>Seonamhaeicola sp. W255 draft genome.</title>
        <authorList>
            <person name="Zhang X.-Y."/>
            <person name="Zhang R."/>
            <person name="Zhong Y.-L."/>
            <person name="Du Z.-J."/>
        </authorList>
    </citation>
    <scope>NUCLEOTIDE SEQUENCE [LARGE SCALE GENOMIC DNA]</scope>
    <source>
        <strain evidence="7 8">W255</strain>
    </source>
</reference>
<dbReference type="Gene3D" id="1.10.760.10">
    <property type="entry name" value="Cytochrome c-like domain"/>
    <property type="match status" value="2"/>
</dbReference>
<accession>A0A562YCB8</accession>
<dbReference type="AlphaFoldDB" id="A0A562YCB8"/>
<evidence type="ECO:0000259" key="6">
    <source>
        <dbReference type="PROSITE" id="PS51007"/>
    </source>
</evidence>
<dbReference type="Pfam" id="PF00034">
    <property type="entry name" value="Cytochrom_C"/>
    <property type="match status" value="2"/>
</dbReference>
<evidence type="ECO:0000256" key="3">
    <source>
        <dbReference type="ARBA" id="ARBA00023004"/>
    </source>
</evidence>
<keyword evidence="8" id="KW-1185">Reference proteome</keyword>
<evidence type="ECO:0000256" key="2">
    <source>
        <dbReference type="ARBA" id="ARBA00022723"/>
    </source>
</evidence>
<dbReference type="SUPFAM" id="SSF46626">
    <property type="entry name" value="Cytochrome c"/>
    <property type="match status" value="2"/>
</dbReference>
<dbReference type="Proteomes" id="UP000295814">
    <property type="component" value="Unassembled WGS sequence"/>
</dbReference>
<dbReference type="RefSeq" id="WP_133356359.1">
    <property type="nucleotide sequence ID" value="NZ_SMZJ02000005.1"/>
</dbReference>
<dbReference type="GO" id="GO:0046872">
    <property type="term" value="F:metal ion binding"/>
    <property type="evidence" value="ECO:0007669"/>
    <property type="project" value="UniProtKB-KW"/>
</dbReference>